<dbReference type="GO" id="GO:0030246">
    <property type="term" value="F:carbohydrate binding"/>
    <property type="evidence" value="ECO:0007669"/>
    <property type="project" value="InterPro"/>
</dbReference>
<proteinExistence type="predicted"/>
<accession>A0A848KRB5</accession>
<dbReference type="Gene3D" id="2.70.98.10">
    <property type="match status" value="1"/>
</dbReference>
<dbReference type="RefSeq" id="WP_169594070.1">
    <property type="nucleotide sequence ID" value="NZ_VCQU01000014.1"/>
</dbReference>
<gene>
    <name evidence="1" type="ORF">FGL95_29230</name>
</gene>
<dbReference type="PANTHER" id="PTHR10091:SF0">
    <property type="entry name" value="GALACTOSE MUTAROTASE"/>
    <property type="match status" value="1"/>
</dbReference>
<reference evidence="1 2" key="2">
    <citation type="submission" date="2020-06" db="EMBL/GenBank/DDBJ databases">
        <title>Antribacter stalactiti gen. nov., sp. nov., a new member of the family Nacardiaceae isolated from a cave.</title>
        <authorList>
            <person name="Kim I.S."/>
        </authorList>
    </citation>
    <scope>NUCLEOTIDE SEQUENCE [LARGE SCALE GENOMIC DNA]</scope>
    <source>
        <strain evidence="1 2">YC2-7</strain>
    </source>
</reference>
<evidence type="ECO:0000313" key="1">
    <source>
        <dbReference type="EMBL" id="NMN99112.1"/>
    </source>
</evidence>
<reference evidence="1 2" key="1">
    <citation type="submission" date="2019-05" db="EMBL/GenBank/DDBJ databases">
        <authorList>
            <person name="Lee S.D."/>
        </authorList>
    </citation>
    <scope>NUCLEOTIDE SEQUENCE [LARGE SCALE GENOMIC DNA]</scope>
    <source>
        <strain evidence="1 2">YC2-7</strain>
    </source>
</reference>
<dbReference type="EMBL" id="VCQU01000014">
    <property type="protein sequence ID" value="NMN99112.1"/>
    <property type="molecule type" value="Genomic_DNA"/>
</dbReference>
<dbReference type="CDD" id="cd09022">
    <property type="entry name" value="Aldose_epim_Ec_YihR"/>
    <property type="match status" value="1"/>
</dbReference>
<protein>
    <submittedName>
        <fullName evidence="1">Aldose epimerase</fullName>
    </submittedName>
</protein>
<dbReference type="SUPFAM" id="SSF74650">
    <property type="entry name" value="Galactose mutarotase-like"/>
    <property type="match status" value="1"/>
</dbReference>
<dbReference type="PANTHER" id="PTHR10091">
    <property type="entry name" value="ALDOSE-1-EPIMERASE"/>
    <property type="match status" value="1"/>
</dbReference>
<comment type="caution">
    <text evidence="1">The sequence shown here is derived from an EMBL/GenBank/DDBJ whole genome shotgun (WGS) entry which is preliminary data.</text>
</comment>
<organism evidence="1 2">
    <name type="scientific">Antrihabitans stalactiti</name>
    <dbReference type="NCBI Taxonomy" id="2584121"/>
    <lineage>
        <taxon>Bacteria</taxon>
        <taxon>Bacillati</taxon>
        <taxon>Actinomycetota</taxon>
        <taxon>Actinomycetes</taxon>
        <taxon>Mycobacteriales</taxon>
        <taxon>Nocardiaceae</taxon>
        <taxon>Antrihabitans</taxon>
    </lineage>
</organism>
<dbReference type="Proteomes" id="UP000535543">
    <property type="component" value="Unassembled WGS sequence"/>
</dbReference>
<dbReference type="InterPro" id="IPR014718">
    <property type="entry name" value="GH-type_carb-bd"/>
</dbReference>
<name>A0A848KRB5_9NOCA</name>
<dbReference type="AlphaFoldDB" id="A0A848KRB5"/>
<keyword evidence="2" id="KW-1185">Reference proteome</keyword>
<dbReference type="InterPro" id="IPR011013">
    <property type="entry name" value="Gal_mutarotase_sf_dom"/>
</dbReference>
<evidence type="ECO:0000313" key="2">
    <source>
        <dbReference type="Proteomes" id="UP000535543"/>
    </source>
</evidence>
<dbReference type="GO" id="GO:0004034">
    <property type="term" value="F:aldose 1-epimerase activity"/>
    <property type="evidence" value="ECO:0007669"/>
    <property type="project" value="TreeGrafter"/>
</dbReference>
<dbReference type="GO" id="GO:0033499">
    <property type="term" value="P:galactose catabolic process via UDP-galactose, Leloir pathway"/>
    <property type="evidence" value="ECO:0007669"/>
    <property type="project" value="TreeGrafter"/>
</dbReference>
<dbReference type="Pfam" id="PF01263">
    <property type="entry name" value="Aldose_epim"/>
    <property type="match status" value="1"/>
</dbReference>
<dbReference type="InterPro" id="IPR008183">
    <property type="entry name" value="Aldose_1/G6P_1-epimerase"/>
</dbReference>
<dbReference type="InterPro" id="IPR037480">
    <property type="entry name" value="YihR-like"/>
</dbReference>
<sequence length="313" mass="33796">MTETVVETKTYPISFGDYRARAISLGAGLHVLERIVDGQWLQLTETYDPASKPPLGSGMTLAPWPNRIRDGKFEFGGTSHQLDITEPAANNAIHGLVRRRNWDLVEHSEARVEQSIEVGQHPGWPYALRLTVTHELGDNGLTVTHTATNEGSEAAPFGLGVHPFIRVGDVPNADCTLEIAATSYLPLDPTRNLPDGPPQPVAGTENDFTTPRSLAGVWLDTPFTGLVPDASGIARHVLRAPDGSATALWSDAAFGWVQVFTAYPERGKPYLNRDLALAVEPMTCPPDAFNSGLDVVVLEPGKTWSGSWGVTGE</sequence>
<dbReference type="GO" id="GO:0006006">
    <property type="term" value="P:glucose metabolic process"/>
    <property type="evidence" value="ECO:0007669"/>
    <property type="project" value="TreeGrafter"/>
</dbReference>